<evidence type="ECO:0000313" key="1">
    <source>
        <dbReference type="EMBL" id="QGZ14006.1"/>
    </source>
</evidence>
<evidence type="ECO:0000313" key="2">
    <source>
        <dbReference type="Proteomes" id="UP000436513"/>
    </source>
</evidence>
<keyword evidence="2" id="KW-1185">Reference proteome</keyword>
<reference evidence="1 2" key="1">
    <citation type="submission" date="2019-10" db="EMBL/GenBank/DDBJ databases">
        <title>Complete genome sequence of bacteriophage vB_RLeM_RL38JI.</title>
        <authorList>
            <person name="Gunathilake D."/>
            <person name="Bhat S."/>
            <person name="Yost C.K."/>
            <person name="Hynes M.F."/>
        </authorList>
    </citation>
    <scope>NUCLEOTIDE SEQUENCE [LARGE SCALE GENOMIC DNA]</scope>
</reference>
<name>A0A6B9JCW1_9CAUD</name>
<dbReference type="EMBL" id="MN549360">
    <property type="protein sequence ID" value="QGZ14006.1"/>
    <property type="molecule type" value="Genomic_DNA"/>
</dbReference>
<organism evidence="1 2">
    <name type="scientific">Rhizobium phage RL38J1</name>
    <dbReference type="NCBI Taxonomy" id="2663232"/>
    <lineage>
        <taxon>Viruses</taxon>
        <taxon>Duplodnaviria</taxon>
        <taxon>Heunggongvirae</taxon>
        <taxon>Uroviricota</taxon>
        <taxon>Caudoviricetes</taxon>
        <taxon>Pootjesviridae</taxon>
        <taxon>Innesvirus</taxon>
        <taxon>Innesvirus RL38J1</taxon>
    </lineage>
</organism>
<dbReference type="Proteomes" id="UP000436513">
    <property type="component" value="Segment"/>
</dbReference>
<accession>A0A6B9JCW1</accession>
<sequence length="90" mass="10600">MNNPSSEERTKLVHEAYKIVKDFKLSELTHDTYEANYDELIRCFSILFNCNDPRFSNMPIISKEFGSECRELALEIYETATRLKVQFGNR</sequence>
<proteinExistence type="predicted"/>
<protein>
    <submittedName>
        <fullName evidence="1">Uncharacterized protein</fullName>
    </submittedName>
</protein>
<gene>
    <name evidence="1" type="ORF">RL38J1_256</name>
</gene>